<name>A0ACD1FQY9_MYCFR</name>
<geneLocation type="plasmid" evidence="1 2">
    <name>unnamed1</name>
</geneLocation>
<proteinExistence type="predicted"/>
<dbReference type="EMBL" id="CP081674">
    <property type="protein sequence ID" value="QZH69462.1"/>
    <property type="molecule type" value="Genomic_DNA"/>
</dbReference>
<evidence type="ECO:0000313" key="1">
    <source>
        <dbReference type="EMBL" id="QZH69462.1"/>
    </source>
</evidence>
<protein>
    <submittedName>
        <fullName evidence="1">XRE family transcriptional regulator</fullName>
    </submittedName>
</protein>
<gene>
    <name evidence="1" type="ORF">K6L26_30480</name>
</gene>
<reference evidence="1" key="1">
    <citation type="submission" date="2021-07" db="EMBL/GenBank/DDBJ databases">
        <title>Complete Genome Sequences of Mycobacterium farcinogenes Isolated from Clinical Specimens from Patients in Thailand.</title>
        <authorList>
            <person name="Sodsai P."/>
        </authorList>
    </citation>
    <scope>NUCLEOTIDE SEQUENCE</scope>
    <source>
        <strain evidence="1">BKK/CU-MFGFA-001</strain>
    </source>
</reference>
<accession>A0ACD1FQY9</accession>
<keyword evidence="2" id="KW-1185">Reference proteome</keyword>
<evidence type="ECO:0000313" key="2">
    <source>
        <dbReference type="Proteomes" id="UP000825598"/>
    </source>
</evidence>
<sequence length="141" mass="15025">MDKPENLADPAPPSGPARLDFFVRRRSAQMRISPRELARRGGPNRTTLHKAINGTGRLRESTLTRIDTALGWAEGSAARILAGGVPETRMAAVQTDELVTTVISAALTMLGDATDLLVNTQTLLQELVTDDEPHVAVTGGA</sequence>
<keyword evidence="1" id="KW-0614">Plasmid</keyword>
<dbReference type="Proteomes" id="UP000825598">
    <property type="component" value="Plasmid unnamed1"/>
</dbReference>
<organism evidence="1 2">
    <name type="scientific">Mycolicibacterium farcinogenes</name>
    <name type="common">Mycobacterium farcinogenes</name>
    <dbReference type="NCBI Taxonomy" id="1802"/>
    <lineage>
        <taxon>Bacteria</taxon>
        <taxon>Bacillati</taxon>
        <taxon>Actinomycetota</taxon>
        <taxon>Actinomycetes</taxon>
        <taxon>Mycobacteriales</taxon>
        <taxon>Mycobacteriaceae</taxon>
        <taxon>Mycolicibacterium</taxon>
    </lineage>
</organism>